<evidence type="ECO:0000313" key="11">
    <source>
        <dbReference type="EMBL" id="WKW12264.1"/>
    </source>
</evidence>
<dbReference type="FunFam" id="3.40.640.10:FF:000054">
    <property type="entry name" value="Serine--glyoxylate aminotransferase"/>
    <property type="match status" value="1"/>
</dbReference>
<dbReference type="InterPro" id="IPR015424">
    <property type="entry name" value="PyrdxlP-dep_Trfase"/>
</dbReference>
<keyword evidence="4" id="KW-0808">Transferase</keyword>
<evidence type="ECO:0000256" key="1">
    <source>
        <dbReference type="ARBA" id="ARBA00001933"/>
    </source>
</evidence>
<evidence type="ECO:0000256" key="5">
    <source>
        <dbReference type="ARBA" id="ARBA00022898"/>
    </source>
</evidence>
<accession>A0AA49JZW2</accession>
<feature type="binding site" evidence="6">
    <location>
        <position position="341"/>
    </location>
    <ligand>
        <name>substrate</name>
    </ligand>
</feature>
<evidence type="ECO:0000256" key="7">
    <source>
        <dbReference type="PIRSR" id="PIRSR000524-50"/>
    </source>
</evidence>
<dbReference type="InterPro" id="IPR015422">
    <property type="entry name" value="PyrdxlP-dep_Trfase_small"/>
</dbReference>
<keyword evidence="13" id="KW-1185">Reference proteome</keyword>
<feature type="modified residue" description="N6-(pyridoxal phosphate)lysine" evidence="7">
    <location>
        <position position="196"/>
    </location>
</feature>
<dbReference type="GO" id="GO:0019265">
    <property type="term" value="P:glycine biosynthetic process, by transamination of glyoxylate"/>
    <property type="evidence" value="ECO:0007669"/>
    <property type="project" value="TreeGrafter"/>
</dbReference>
<reference evidence="11" key="1">
    <citation type="submission" date="2023-07" db="EMBL/GenBank/DDBJ databases">
        <authorList>
            <person name="Haufschild T."/>
            <person name="Kallscheuer N."/>
            <person name="Hammer J."/>
            <person name="Kohn T."/>
            <person name="Kabuu M."/>
            <person name="Jogler M."/>
            <person name="Wohfarth N."/>
            <person name="Heuer A."/>
            <person name="Rohde M."/>
            <person name="van Teeseling M.C.F."/>
            <person name="Jogler C."/>
        </authorList>
    </citation>
    <scope>NUCLEOTIDE SEQUENCE</scope>
    <source>
        <strain evidence="11">Strain 138</strain>
        <strain evidence="12">Strain 318</strain>
    </source>
</reference>
<keyword evidence="3 11" id="KW-0032">Aminotransferase</keyword>
<dbReference type="InterPro" id="IPR024169">
    <property type="entry name" value="SP_NH2Trfase/AEP_transaminase"/>
</dbReference>
<keyword evidence="5 7" id="KW-0663">Pyridoxal phosphate</keyword>
<dbReference type="Pfam" id="PF00266">
    <property type="entry name" value="Aminotran_5"/>
    <property type="match status" value="1"/>
</dbReference>
<comment type="similarity">
    <text evidence="2 8">Belongs to the class-V pyridoxal-phosphate-dependent aminotransferase family.</text>
</comment>
<dbReference type="Gene3D" id="3.90.1150.10">
    <property type="entry name" value="Aspartate Aminotransferase, domain 1"/>
    <property type="match status" value="1"/>
</dbReference>
<dbReference type="EMBL" id="CP130612">
    <property type="protein sequence ID" value="WKW12264.1"/>
    <property type="molecule type" value="Genomic_DNA"/>
</dbReference>
<comment type="cofactor">
    <cofactor evidence="1 7 9">
        <name>pyridoxal 5'-phosphate</name>
        <dbReference type="ChEBI" id="CHEBI:597326"/>
    </cofactor>
</comment>
<evidence type="ECO:0000256" key="2">
    <source>
        <dbReference type="ARBA" id="ARBA00009236"/>
    </source>
</evidence>
<evidence type="ECO:0000256" key="3">
    <source>
        <dbReference type="ARBA" id="ARBA00022576"/>
    </source>
</evidence>
<dbReference type="PANTHER" id="PTHR21152:SF24">
    <property type="entry name" value="ALANINE--GLYOXYLATE AMINOTRANSFERASE 1"/>
    <property type="match status" value="1"/>
</dbReference>
<dbReference type="SUPFAM" id="SSF53383">
    <property type="entry name" value="PLP-dependent transferases"/>
    <property type="match status" value="1"/>
</dbReference>
<evidence type="ECO:0000256" key="4">
    <source>
        <dbReference type="ARBA" id="ARBA00022679"/>
    </source>
</evidence>
<evidence type="ECO:0000259" key="10">
    <source>
        <dbReference type="Pfam" id="PF00266"/>
    </source>
</evidence>
<accession>A0AA49JUK1</accession>
<dbReference type="Gene3D" id="3.40.640.10">
    <property type="entry name" value="Type I PLP-dependent aspartate aminotransferase-like (Major domain)"/>
    <property type="match status" value="1"/>
</dbReference>
<sequence>MPGRHHLFVPGPSNVPDRVLRAMHRAQEDHRSSAFPALTEGLLRDIRPVFGSTVARPFLFSATGTGMWEVAITNTLSPGDHVLAVRLGQFSHLFIDTAEKLGLKVEVMDLEWGESFDPQAIGDRLAEDRAHAIKALLVVHNETATGVTTDIAGLREAMDAAKHPALLFVDGVSSIGSLEFRQDAWGVDVAITGSQKGFMMPAGLGMVSLSPTAMERIETAGFKRHYFDLRPQVLHNDQGYFPYTPPLAHLFGLREALDMMQEEGLANIHARHARLGEGVRRAVAAWELRICARDPERRSNTVTAIVVPDGKDARHVIDHAYRRWDMALGSGLGRLNGKVFRIGHLGDLNEGMLLGALGLTELALHDAGIAVPLGAGVAAAQRWYRESE</sequence>
<evidence type="ECO:0000256" key="6">
    <source>
        <dbReference type="PIRSR" id="PIRSR000524-1"/>
    </source>
</evidence>
<dbReference type="AlphaFoldDB" id="A0AA49JUK1"/>
<evidence type="ECO:0000313" key="13">
    <source>
        <dbReference type="Proteomes" id="UP001229955"/>
    </source>
</evidence>
<dbReference type="PANTHER" id="PTHR21152">
    <property type="entry name" value="AMINOTRANSFERASE CLASS V"/>
    <property type="match status" value="1"/>
</dbReference>
<dbReference type="GO" id="GO:0004760">
    <property type="term" value="F:L-serine-pyruvate transaminase activity"/>
    <property type="evidence" value="ECO:0007669"/>
    <property type="project" value="TreeGrafter"/>
</dbReference>
<feature type="domain" description="Aminotransferase class V" evidence="10">
    <location>
        <begin position="7"/>
        <end position="310"/>
    </location>
</feature>
<protein>
    <submittedName>
        <fullName evidence="11">Aminotransferase class V-fold PLP-dependent enzyme</fullName>
    </submittedName>
</protein>
<organism evidence="11">
    <name type="scientific">Pseudogemmatithrix spongiicola</name>
    <dbReference type="NCBI Taxonomy" id="3062599"/>
    <lineage>
        <taxon>Bacteria</taxon>
        <taxon>Pseudomonadati</taxon>
        <taxon>Gemmatimonadota</taxon>
        <taxon>Gemmatimonadia</taxon>
        <taxon>Gemmatimonadales</taxon>
        <taxon>Gemmatimonadaceae</taxon>
        <taxon>Pseudogemmatithrix</taxon>
    </lineage>
</organism>
<dbReference type="InterPro" id="IPR015421">
    <property type="entry name" value="PyrdxlP-dep_Trfase_major"/>
</dbReference>
<evidence type="ECO:0000313" key="12">
    <source>
        <dbReference type="EMBL" id="WKW15172.1"/>
    </source>
</evidence>
<dbReference type="Proteomes" id="UP001229955">
    <property type="component" value="Chromosome"/>
</dbReference>
<dbReference type="RefSeq" id="WP_367885141.1">
    <property type="nucleotide sequence ID" value="NZ_CP130612.1"/>
</dbReference>
<evidence type="ECO:0000256" key="9">
    <source>
        <dbReference type="RuleBase" id="RU004504"/>
    </source>
</evidence>
<dbReference type="InterPro" id="IPR000192">
    <property type="entry name" value="Aminotrans_V_dom"/>
</dbReference>
<dbReference type="InterPro" id="IPR020578">
    <property type="entry name" value="Aminotrans_V_PyrdxlP_BS"/>
</dbReference>
<dbReference type="PROSITE" id="PS00595">
    <property type="entry name" value="AA_TRANSFER_CLASS_5"/>
    <property type="match status" value="1"/>
</dbReference>
<dbReference type="KEGG" id="pspc:Strain318_001547"/>
<proteinExistence type="inferred from homology"/>
<evidence type="ECO:0000256" key="8">
    <source>
        <dbReference type="RuleBase" id="RU004075"/>
    </source>
</evidence>
<name>A0AA49JUK1_9BACT</name>
<gene>
    <name evidence="11" type="ORF">Strain138_001547</name>
    <name evidence="12" type="ORF">Strain318_001547</name>
</gene>
<dbReference type="FunFam" id="3.90.1150.10:FF:000031">
    <property type="entry name" value="Serine--glyoxylate aminotransferase"/>
    <property type="match status" value="1"/>
</dbReference>
<dbReference type="GO" id="GO:0008453">
    <property type="term" value="F:alanine-glyoxylate transaminase activity"/>
    <property type="evidence" value="ECO:0007669"/>
    <property type="project" value="TreeGrafter"/>
</dbReference>
<dbReference type="PIRSF" id="PIRSF000524">
    <property type="entry name" value="SPT"/>
    <property type="match status" value="1"/>
</dbReference>
<dbReference type="EMBL" id="CP130613">
    <property type="protein sequence ID" value="WKW15172.1"/>
    <property type="molecule type" value="Genomic_DNA"/>
</dbReference>